<evidence type="ECO:0000256" key="5">
    <source>
        <dbReference type="ARBA" id="ARBA00023002"/>
    </source>
</evidence>
<sequence>MDHNSQHNSVNIDYTQPIDKMLSDVSYAAIIDTDLYESPEPEAQESDAQSGRLPQQQSRLVVVSGRSQRIVKNILDFGFGGDRKADDEFRTLVDKAFKGKSRTNGSTGVTDRVDDELWRGFAVFTRTTDSDRFQQISRHITRQSAQYKPSIWFMFNGMGPGVARSLPSLMTIPAFKASVEMSAQMLSPLGVDAIECMTEPFDDWSTGLSNQYIHRVLIATTVHHLALVDALNAVGITPDGYLGASLGELMCLYMDGLCARRQCLAICRAIWPPACAHRLWALRATNSWRDIQTHAANRSDISVLAHVSDTRMSAIGTDVAVRELRHVLGETRVLKQHPMTMTFHAGNMLTPDMGRVLVDQFAKVAPERVNTWPTDRWLSTSEPTIPMANTGSGADSGFSAAESFANTLVSPVLVKEAVDRLPADALVVNIAADSRLRDVALSGRLQELYVKELESSPESMFGINQLLREIGLVFTAGHWPRVHDLMNI</sequence>
<gene>
    <name evidence="10" type="ORF">OSB1V03_LOCUS4068</name>
</gene>
<keyword evidence="6" id="KW-0443">Lipid metabolism</keyword>
<dbReference type="Gene3D" id="3.30.70.3290">
    <property type="match status" value="1"/>
</dbReference>
<accession>A0A7R9PWK9</accession>
<name>A0A7R9PWK9_9ACAR</name>
<dbReference type="Gene3D" id="3.40.366.10">
    <property type="entry name" value="Malonyl-Coenzyme A Acyl Carrier Protein, domain 2"/>
    <property type="match status" value="1"/>
</dbReference>
<keyword evidence="8" id="KW-0511">Multifunctional enzyme</keyword>
<evidence type="ECO:0000313" key="10">
    <source>
        <dbReference type="EMBL" id="CAD7623615.1"/>
    </source>
</evidence>
<feature type="domain" description="Malonyl-CoA:ACP transacylase (MAT)" evidence="9">
    <location>
        <begin position="152"/>
        <end position="437"/>
    </location>
</feature>
<keyword evidence="2" id="KW-0444">Lipid biosynthesis</keyword>
<dbReference type="SUPFAM" id="SSF52151">
    <property type="entry name" value="FabD/lysophospholipase-like"/>
    <property type="match status" value="1"/>
</dbReference>
<dbReference type="GO" id="GO:0006633">
    <property type="term" value="P:fatty acid biosynthetic process"/>
    <property type="evidence" value="ECO:0007669"/>
    <property type="project" value="UniProtKB-KW"/>
</dbReference>
<evidence type="ECO:0000259" key="9">
    <source>
        <dbReference type="Pfam" id="PF00698"/>
    </source>
</evidence>
<evidence type="ECO:0000256" key="4">
    <source>
        <dbReference type="ARBA" id="ARBA00022857"/>
    </source>
</evidence>
<evidence type="ECO:0000256" key="6">
    <source>
        <dbReference type="ARBA" id="ARBA00023098"/>
    </source>
</evidence>
<keyword evidence="3" id="KW-0276">Fatty acid metabolism</keyword>
<dbReference type="InterPro" id="IPR050091">
    <property type="entry name" value="PKS_NRPS_Biosynth_Enz"/>
</dbReference>
<keyword evidence="7" id="KW-0275">Fatty acid biosynthesis</keyword>
<reference evidence="10" key="1">
    <citation type="submission" date="2020-11" db="EMBL/GenBank/DDBJ databases">
        <authorList>
            <person name="Tran Van P."/>
        </authorList>
    </citation>
    <scope>NUCLEOTIDE SEQUENCE</scope>
</reference>
<keyword evidence="11" id="KW-1185">Reference proteome</keyword>
<dbReference type="PANTHER" id="PTHR43775:SF7">
    <property type="entry name" value="FATTY ACID SYNTHASE"/>
    <property type="match status" value="1"/>
</dbReference>
<evidence type="ECO:0000256" key="8">
    <source>
        <dbReference type="ARBA" id="ARBA00023268"/>
    </source>
</evidence>
<evidence type="ECO:0000313" key="11">
    <source>
        <dbReference type="Proteomes" id="UP000759131"/>
    </source>
</evidence>
<keyword evidence="1" id="KW-0596">Phosphopantetheine</keyword>
<dbReference type="GO" id="GO:0016491">
    <property type="term" value="F:oxidoreductase activity"/>
    <property type="evidence" value="ECO:0007669"/>
    <property type="project" value="UniProtKB-KW"/>
</dbReference>
<dbReference type="EMBL" id="CAJPIZ010001768">
    <property type="protein sequence ID" value="CAG2104045.1"/>
    <property type="molecule type" value="Genomic_DNA"/>
</dbReference>
<dbReference type="AlphaFoldDB" id="A0A7R9PWK9"/>
<organism evidence="10">
    <name type="scientific">Medioppia subpectinata</name>
    <dbReference type="NCBI Taxonomy" id="1979941"/>
    <lineage>
        <taxon>Eukaryota</taxon>
        <taxon>Metazoa</taxon>
        <taxon>Ecdysozoa</taxon>
        <taxon>Arthropoda</taxon>
        <taxon>Chelicerata</taxon>
        <taxon>Arachnida</taxon>
        <taxon>Acari</taxon>
        <taxon>Acariformes</taxon>
        <taxon>Sarcoptiformes</taxon>
        <taxon>Oribatida</taxon>
        <taxon>Brachypylina</taxon>
        <taxon>Oppioidea</taxon>
        <taxon>Oppiidae</taxon>
        <taxon>Medioppia</taxon>
    </lineage>
</organism>
<dbReference type="EMBL" id="OC856343">
    <property type="protein sequence ID" value="CAD7623615.1"/>
    <property type="molecule type" value="Genomic_DNA"/>
</dbReference>
<dbReference type="InterPro" id="IPR014043">
    <property type="entry name" value="Acyl_transferase_dom"/>
</dbReference>
<keyword evidence="5" id="KW-0560">Oxidoreductase</keyword>
<evidence type="ECO:0000256" key="7">
    <source>
        <dbReference type="ARBA" id="ARBA00023160"/>
    </source>
</evidence>
<proteinExistence type="predicted"/>
<dbReference type="Pfam" id="PF00698">
    <property type="entry name" value="Acyl_transf_1"/>
    <property type="match status" value="1"/>
</dbReference>
<evidence type="ECO:0000256" key="3">
    <source>
        <dbReference type="ARBA" id="ARBA00022832"/>
    </source>
</evidence>
<dbReference type="InterPro" id="IPR001227">
    <property type="entry name" value="Ac_transferase_dom_sf"/>
</dbReference>
<keyword evidence="4" id="KW-0521">NADP</keyword>
<dbReference type="InterPro" id="IPR016035">
    <property type="entry name" value="Acyl_Trfase/lysoPLipase"/>
</dbReference>
<dbReference type="OrthoDB" id="329835at2759"/>
<dbReference type="PANTHER" id="PTHR43775">
    <property type="entry name" value="FATTY ACID SYNTHASE"/>
    <property type="match status" value="1"/>
</dbReference>
<evidence type="ECO:0000256" key="1">
    <source>
        <dbReference type="ARBA" id="ARBA00022450"/>
    </source>
</evidence>
<dbReference type="Proteomes" id="UP000759131">
    <property type="component" value="Unassembled WGS sequence"/>
</dbReference>
<protein>
    <recommendedName>
        <fullName evidence="9">Malonyl-CoA:ACP transacylase (MAT) domain-containing protein</fullName>
    </recommendedName>
</protein>
<dbReference type="GO" id="GO:0004312">
    <property type="term" value="F:fatty acid synthase activity"/>
    <property type="evidence" value="ECO:0007669"/>
    <property type="project" value="TreeGrafter"/>
</dbReference>
<evidence type="ECO:0000256" key="2">
    <source>
        <dbReference type="ARBA" id="ARBA00022516"/>
    </source>
</evidence>